<dbReference type="PROSITE" id="PS00061">
    <property type="entry name" value="ADH_SHORT"/>
    <property type="match status" value="1"/>
</dbReference>
<dbReference type="InterPro" id="IPR036291">
    <property type="entry name" value="NAD(P)-bd_dom_sf"/>
</dbReference>
<dbReference type="SUPFAM" id="SSF51735">
    <property type="entry name" value="NAD(P)-binding Rossmann-fold domains"/>
    <property type="match status" value="1"/>
</dbReference>
<accession>A0ABQ2H102</accession>
<evidence type="ECO:0000313" key="2">
    <source>
        <dbReference type="EMBL" id="GGM21593.1"/>
    </source>
</evidence>
<feature type="region of interest" description="Disordered" evidence="1">
    <location>
        <begin position="1"/>
        <end position="21"/>
    </location>
</feature>
<keyword evidence="3" id="KW-1185">Reference proteome</keyword>
<dbReference type="Proteomes" id="UP000661918">
    <property type="component" value="Unassembled WGS sequence"/>
</dbReference>
<comment type="caution">
    <text evidence="2">The sequence shown here is derived from an EMBL/GenBank/DDBJ whole genome shotgun (WGS) entry which is preliminary data.</text>
</comment>
<proteinExistence type="predicted"/>
<name>A0ABQ2H102_9DEIO</name>
<reference evidence="3" key="1">
    <citation type="journal article" date="2019" name="Int. J. Syst. Evol. Microbiol.">
        <title>The Global Catalogue of Microorganisms (GCM) 10K type strain sequencing project: providing services to taxonomists for standard genome sequencing and annotation.</title>
        <authorList>
            <consortium name="The Broad Institute Genomics Platform"/>
            <consortium name="The Broad Institute Genome Sequencing Center for Infectious Disease"/>
            <person name="Wu L."/>
            <person name="Ma J."/>
        </authorList>
    </citation>
    <scope>NUCLEOTIDE SEQUENCE [LARGE SCALE GENOMIC DNA]</scope>
    <source>
        <strain evidence="3">JCM 15443</strain>
    </source>
</reference>
<gene>
    <name evidence="2" type="ORF">GCM10010841_31820</name>
</gene>
<protein>
    <recommendedName>
        <fullName evidence="4">Short-chain dehydrogenase</fullName>
    </recommendedName>
</protein>
<organism evidence="2 3">
    <name type="scientific">Deinococcus aerophilus</name>
    <dbReference type="NCBI Taxonomy" id="522488"/>
    <lineage>
        <taxon>Bacteria</taxon>
        <taxon>Thermotogati</taxon>
        <taxon>Deinococcota</taxon>
        <taxon>Deinococci</taxon>
        <taxon>Deinococcales</taxon>
        <taxon>Deinococcaceae</taxon>
        <taxon>Deinococcus</taxon>
    </lineage>
</organism>
<sequence length="65" mass="6909">MGRSVIKKRHNQDARAGAAPYSSTKHALNNLSLVARAEFAPLGIVINLGHSGMTATNFGYNSMHG</sequence>
<dbReference type="EMBL" id="BMOM01000050">
    <property type="protein sequence ID" value="GGM21593.1"/>
    <property type="molecule type" value="Genomic_DNA"/>
</dbReference>
<dbReference type="InterPro" id="IPR020904">
    <property type="entry name" value="Sc_DH/Rdtase_CS"/>
</dbReference>
<evidence type="ECO:0008006" key="4">
    <source>
        <dbReference type="Google" id="ProtNLM"/>
    </source>
</evidence>
<evidence type="ECO:0000256" key="1">
    <source>
        <dbReference type="SAM" id="MobiDB-lite"/>
    </source>
</evidence>
<evidence type="ECO:0000313" key="3">
    <source>
        <dbReference type="Proteomes" id="UP000661918"/>
    </source>
</evidence>
<feature type="compositionally biased region" description="Basic residues" evidence="1">
    <location>
        <begin position="1"/>
        <end position="10"/>
    </location>
</feature>
<dbReference type="Gene3D" id="3.40.50.720">
    <property type="entry name" value="NAD(P)-binding Rossmann-like Domain"/>
    <property type="match status" value="1"/>
</dbReference>